<dbReference type="EnsemblMetazoa" id="MESCA008755-RA">
    <property type="protein sequence ID" value="MESCA008755-PA"/>
    <property type="gene ID" value="MESCA008755"/>
</dbReference>
<accession>T1GY35</accession>
<sequence>MSTAKRFIFTYGQIILSLHSFGILSAFHISNTSCWKALLKFMPSEPVLLVFQLLPEMVADIFGVIEGQRHFLLGDHSVLVAI</sequence>
<dbReference type="AlphaFoldDB" id="T1GY35"/>
<evidence type="ECO:0000313" key="3">
    <source>
        <dbReference type="Proteomes" id="UP000015102"/>
    </source>
</evidence>
<keyword evidence="3" id="KW-1185">Reference proteome</keyword>
<organism evidence="2 3">
    <name type="scientific">Megaselia scalaris</name>
    <name type="common">Humpbacked fly</name>
    <name type="synonym">Phora scalaris</name>
    <dbReference type="NCBI Taxonomy" id="36166"/>
    <lineage>
        <taxon>Eukaryota</taxon>
        <taxon>Metazoa</taxon>
        <taxon>Ecdysozoa</taxon>
        <taxon>Arthropoda</taxon>
        <taxon>Hexapoda</taxon>
        <taxon>Insecta</taxon>
        <taxon>Pterygota</taxon>
        <taxon>Neoptera</taxon>
        <taxon>Endopterygota</taxon>
        <taxon>Diptera</taxon>
        <taxon>Brachycera</taxon>
        <taxon>Muscomorpha</taxon>
        <taxon>Platypezoidea</taxon>
        <taxon>Phoridae</taxon>
        <taxon>Megaseliini</taxon>
        <taxon>Megaselia</taxon>
    </lineage>
</organism>
<evidence type="ECO:0000256" key="1">
    <source>
        <dbReference type="SAM" id="Phobius"/>
    </source>
</evidence>
<protein>
    <submittedName>
        <fullName evidence="2">Uncharacterized protein</fullName>
    </submittedName>
</protein>
<proteinExistence type="predicted"/>
<reference evidence="3" key="1">
    <citation type="submission" date="2013-02" db="EMBL/GenBank/DDBJ databases">
        <authorList>
            <person name="Hughes D."/>
        </authorList>
    </citation>
    <scope>NUCLEOTIDE SEQUENCE</scope>
    <source>
        <strain>Durham</strain>
        <strain evidence="3">NC isolate 2 -- Noor lab</strain>
    </source>
</reference>
<keyword evidence="1" id="KW-0472">Membrane</keyword>
<keyword evidence="1" id="KW-0812">Transmembrane</keyword>
<dbReference type="EMBL" id="CAQQ02159641">
    <property type="status" value="NOT_ANNOTATED_CDS"/>
    <property type="molecule type" value="Genomic_DNA"/>
</dbReference>
<name>T1GY35_MEGSC</name>
<evidence type="ECO:0000313" key="2">
    <source>
        <dbReference type="EnsemblMetazoa" id="MESCA008755-PA"/>
    </source>
</evidence>
<dbReference type="EMBL" id="CAQQ02159640">
    <property type="status" value="NOT_ANNOTATED_CDS"/>
    <property type="molecule type" value="Genomic_DNA"/>
</dbReference>
<keyword evidence="1" id="KW-1133">Transmembrane helix</keyword>
<dbReference type="HOGENOM" id="CLU_2560894_0_0_1"/>
<reference evidence="2" key="2">
    <citation type="submission" date="2015-06" db="UniProtKB">
        <authorList>
            <consortium name="EnsemblMetazoa"/>
        </authorList>
    </citation>
    <scope>IDENTIFICATION</scope>
</reference>
<feature type="transmembrane region" description="Helical" evidence="1">
    <location>
        <begin position="7"/>
        <end position="27"/>
    </location>
</feature>
<dbReference type="Proteomes" id="UP000015102">
    <property type="component" value="Unassembled WGS sequence"/>
</dbReference>